<sequence>MKAKKEKKKITLREYHKKRMVTGIAILVTEIFENTAEHYKLDNTTWATVIFVVLAAMTALFAVIWLYASCQKVDKEDEMAKENMLKAHQSITKMFLIILAVAIFISMFWEGSITIKINSDRLYQVWFIFWFSYMTLESGFFLHHEGKLSTDEEDE</sequence>
<keyword evidence="1" id="KW-1133">Transmembrane helix</keyword>
<accession>A0AAE3IJ17</accession>
<reference evidence="2 3" key="1">
    <citation type="journal article" date="2021" name="ISME Commun">
        <title>Automated analysis of genomic sequences facilitates high-throughput and comprehensive description of bacteria.</title>
        <authorList>
            <person name="Hitch T.C.A."/>
        </authorList>
    </citation>
    <scope>NUCLEOTIDE SEQUENCE [LARGE SCALE GENOMIC DNA]</scope>
    <source>
        <strain evidence="2 3">Sanger_31</strain>
    </source>
</reference>
<keyword evidence="1" id="KW-0812">Transmembrane</keyword>
<keyword evidence="3" id="KW-1185">Reference proteome</keyword>
<evidence type="ECO:0000256" key="1">
    <source>
        <dbReference type="SAM" id="Phobius"/>
    </source>
</evidence>
<evidence type="ECO:0008006" key="4">
    <source>
        <dbReference type="Google" id="ProtNLM"/>
    </source>
</evidence>
<feature type="transmembrane region" description="Helical" evidence="1">
    <location>
        <begin position="45"/>
        <end position="70"/>
    </location>
</feature>
<name>A0AAE3IJ17_9FIRM</name>
<evidence type="ECO:0000313" key="3">
    <source>
        <dbReference type="Proteomes" id="UP001208131"/>
    </source>
</evidence>
<feature type="transmembrane region" description="Helical" evidence="1">
    <location>
        <begin position="121"/>
        <end position="142"/>
    </location>
</feature>
<dbReference type="AlphaFoldDB" id="A0AAE3IJ17"/>
<dbReference type="RefSeq" id="WP_041337332.1">
    <property type="nucleotide sequence ID" value="NZ_JAOQJZ010000016.1"/>
</dbReference>
<feature type="transmembrane region" description="Helical" evidence="1">
    <location>
        <begin position="91"/>
        <end position="109"/>
    </location>
</feature>
<proteinExistence type="predicted"/>
<comment type="caution">
    <text evidence="2">The sequence shown here is derived from an EMBL/GenBank/DDBJ whole genome shotgun (WGS) entry which is preliminary data.</text>
</comment>
<keyword evidence="1" id="KW-0472">Membrane</keyword>
<evidence type="ECO:0000313" key="2">
    <source>
        <dbReference type="EMBL" id="MCU6706790.1"/>
    </source>
</evidence>
<protein>
    <recommendedName>
        <fullName evidence="4">DUF3796 domain-containing protein</fullName>
    </recommendedName>
</protein>
<gene>
    <name evidence="2" type="ORF">OCV57_12795</name>
</gene>
<organism evidence="2 3">
    <name type="scientific">Hominimerdicola aceti</name>
    <dbReference type="NCBI Taxonomy" id="2981726"/>
    <lineage>
        <taxon>Bacteria</taxon>
        <taxon>Bacillati</taxon>
        <taxon>Bacillota</taxon>
        <taxon>Clostridia</taxon>
        <taxon>Eubacteriales</taxon>
        <taxon>Oscillospiraceae</taxon>
        <taxon>Hominimerdicola</taxon>
    </lineage>
</organism>
<dbReference type="Proteomes" id="UP001208131">
    <property type="component" value="Unassembled WGS sequence"/>
</dbReference>
<dbReference type="EMBL" id="JAOQJZ010000016">
    <property type="protein sequence ID" value="MCU6706790.1"/>
    <property type="molecule type" value="Genomic_DNA"/>
</dbReference>